<dbReference type="InterPro" id="IPR007568">
    <property type="entry name" value="RTA1"/>
</dbReference>
<comment type="caution">
    <text evidence="7">The sequence shown here is derived from an EMBL/GenBank/DDBJ whole genome shotgun (WGS) entry which is preliminary data.</text>
</comment>
<evidence type="ECO:0000256" key="2">
    <source>
        <dbReference type="ARBA" id="ARBA00022692"/>
    </source>
</evidence>
<reference evidence="7" key="1">
    <citation type="submission" date="2016-11" db="EMBL/GenBank/DDBJ databases">
        <title>The genome sequence of Colletotrichum cuscutae.</title>
        <authorList>
            <person name="Baroncelli R."/>
        </authorList>
    </citation>
    <scope>NUCLEOTIDE SEQUENCE</scope>
    <source>
        <strain evidence="7">IMI 304802</strain>
    </source>
</reference>
<organism evidence="7 8">
    <name type="scientific">Colletotrichum cuscutae</name>
    <dbReference type="NCBI Taxonomy" id="1209917"/>
    <lineage>
        <taxon>Eukaryota</taxon>
        <taxon>Fungi</taxon>
        <taxon>Dikarya</taxon>
        <taxon>Ascomycota</taxon>
        <taxon>Pezizomycotina</taxon>
        <taxon>Sordariomycetes</taxon>
        <taxon>Hypocreomycetidae</taxon>
        <taxon>Glomerellales</taxon>
        <taxon>Glomerellaceae</taxon>
        <taxon>Colletotrichum</taxon>
        <taxon>Colletotrichum acutatum species complex</taxon>
    </lineage>
</organism>
<feature type="transmembrane region" description="Helical" evidence="6">
    <location>
        <begin position="188"/>
        <end position="211"/>
    </location>
</feature>
<accession>A0AAI9XPZ6</accession>
<dbReference type="GO" id="GO:0000324">
    <property type="term" value="C:fungal-type vacuole"/>
    <property type="evidence" value="ECO:0007669"/>
    <property type="project" value="TreeGrafter"/>
</dbReference>
<keyword evidence="4 6" id="KW-0472">Membrane</keyword>
<name>A0AAI9XPZ6_9PEZI</name>
<proteinExistence type="predicted"/>
<evidence type="ECO:0000256" key="6">
    <source>
        <dbReference type="SAM" id="Phobius"/>
    </source>
</evidence>
<dbReference type="EMBL" id="MPDP01000289">
    <property type="protein sequence ID" value="KAK1455965.1"/>
    <property type="molecule type" value="Genomic_DNA"/>
</dbReference>
<dbReference type="AlphaFoldDB" id="A0AAI9XPZ6"/>
<evidence type="ECO:0000256" key="5">
    <source>
        <dbReference type="SAM" id="MobiDB-lite"/>
    </source>
</evidence>
<dbReference type="Proteomes" id="UP001239213">
    <property type="component" value="Unassembled WGS sequence"/>
</dbReference>
<feature type="transmembrane region" description="Helical" evidence="6">
    <location>
        <begin position="149"/>
        <end position="172"/>
    </location>
</feature>
<protein>
    <submittedName>
        <fullName evidence="7">Parasitic phase-specific protein PSP-1</fullName>
    </submittedName>
</protein>
<dbReference type="PANTHER" id="PTHR31465:SF9">
    <property type="entry name" value="SPHINGOID LONG-CHAIN BASE TRANSPORTER RSB1"/>
    <property type="match status" value="1"/>
</dbReference>
<feature type="transmembrane region" description="Helical" evidence="6">
    <location>
        <begin position="28"/>
        <end position="51"/>
    </location>
</feature>
<gene>
    <name evidence="7" type="ORF">CCUS01_10325</name>
</gene>
<keyword evidence="8" id="KW-1185">Reference proteome</keyword>
<keyword evidence="2 6" id="KW-0812">Transmembrane</keyword>
<evidence type="ECO:0000256" key="1">
    <source>
        <dbReference type="ARBA" id="ARBA00004141"/>
    </source>
</evidence>
<dbReference type="GO" id="GO:0005886">
    <property type="term" value="C:plasma membrane"/>
    <property type="evidence" value="ECO:0007669"/>
    <property type="project" value="TreeGrafter"/>
</dbReference>
<feature type="region of interest" description="Disordered" evidence="5">
    <location>
        <begin position="225"/>
        <end position="272"/>
    </location>
</feature>
<comment type="subcellular location">
    <subcellularLocation>
        <location evidence="1">Membrane</location>
        <topology evidence="1">Multi-pass membrane protein</topology>
    </subcellularLocation>
</comment>
<evidence type="ECO:0000256" key="3">
    <source>
        <dbReference type="ARBA" id="ARBA00022989"/>
    </source>
</evidence>
<feature type="transmembrane region" description="Helical" evidence="6">
    <location>
        <begin position="110"/>
        <end position="129"/>
    </location>
</feature>
<evidence type="ECO:0000256" key="4">
    <source>
        <dbReference type="ARBA" id="ARBA00023136"/>
    </source>
</evidence>
<sequence length="272" mass="29877">MISGCVLEIVGYVGRLFIHDNPFDFNGFLMQIICITIAPVFFSAAIYVTLSQTPSLSINFLDRSISRFPPRLYYWIFIPIDIVSLILQAVGGAMSSVSTTKEAADRGVKISLAGLVLQVVSLAAFCGLFGDYMIAYNRSKARPPMSRRLVVFLTFLSLGTMFVLLRCVYRIVELHEGYFSHWFRDETLFIALESAVMVLAVFSLLVGHPGLVFNKKERERLDVNNALNPESSEGGGSNDKPENNAVTDGSDTSVKDPAPTAAREKSALSASV</sequence>
<dbReference type="Pfam" id="PF04479">
    <property type="entry name" value="RTA1"/>
    <property type="match status" value="1"/>
</dbReference>
<feature type="transmembrane region" description="Helical" evidence="6">
    <location>
        <begin position="72"/>
        <end position="90"/>
    </location>
</feature>
<keyword evidence="3 6" id="KW-1133">Transmembrane helix</keyword>
<evidence type="ECO:0000313" key="8">
    <source>
        <dbReference type="Proteomes" id="UP001239213"/>
    </source>
</evidence>
<dbReference type="PANTHER" id="PTHR31465">
    <property type="entry name" value="PROTEIN RTA1-RELATED"/>
    <property type="match status" value="1"/>
</dbReference>
<evidence type="ECO:0000313" key="7">
    <source>
        <dbReference type="EMBL" id="KAK1455965.1"/>
    </source>
</evidence>